<keyword evidence="8 12" id="KW-0862">Zinc</keyword>
<dbReference type="UniPathway" id="UPA00126">
    <property type="reaction ID" value="UER00423"/>
</dbReference>
<evidence type="ECO:0000313" key="15">
    <source>
        <dbReference type="Proteomes" id="UP000504638"/>
    </source>
</evidence>
<evidence type="ECO:0000256" key="11">
    <source>
        <dbReference type="ARBA" id="ARBA00030762"/>
    </source>
</evidence>
<evidence type="ECO:0000256" key="4">
    <source>
        <dbReference type="ARBA" id="ARBA00010772"/>
    </source>
</evidence>
<dbReference type="OrthoDB" id="6605218at2759"/>
<dbReference type="Gene3D" id="1.10.441.10">
    <property type="entry name" value="Phosphomannose Isomerase, domain 2"/>
    <property type="match status" value="1"/>
</dbReference>
<reference evidence="16" key="3">
    <citation type="submission" date="2025-04" db="UniProtKB">
        <authorList>
            <consortium name="RefSeq"/>
        </authorList>
    </citation>
    <scope>IDENTIFICATION</scope>
    <source>
        <strain evidence="16">CBS 781.70</strain>
    </source>
</reference>
<dbReference type="PRINTS" id="PR00714">
    <property type="entry name" value="MAN6PISMRASE"/>
</dbReference>
<dbReference type="InterPro" id="IPR011051">
    <property type="entry name" value="RmlC_Cupin_sf"/>
</dbReference>
<dbReference type="GO" id="GO:0008270">
    <property type="term" value="F:zinc ion binding"/>
    <property type="evidence" value="ECO:0007669"/>
    <property type="project" value="InterPro"/>
</dbReference>
<reference evidence="14 16" key="1">
    <citation type="submission" date="2020-01" db="EMBL/GenBank/DDBJ databases">
        <authorList>
            <consortium name="DOE Joint Genome Institute"/>
            <person name="Haridas S."/>
            <person name="Albert R."/>
            <person name="Binder M."/>
            <person name="Bloem J."/>
            <person name="Labutti K."/>
            <person name="Salamov A."/>
            <person name="Andreopoulos B."/>
            <person name="Baker S.E."/>
            <person name="Barry K."/>
            <person name="Bills G."/>
            <person name="Bluhm B.H."/>
            <person name="Cannon C."/>
            <person name="Castanera R."/>
            <person name="Culley D.E."/>
            <person name="Daum C."/>
            <person name="Ezra D."/>
            <person name="Gonzalez J.B."/>
            <person name="Henrissat B."/>
            <person name="Kuo A."/>
            <person name="Liang C."/>
            <person name="Lipzen A."/>
            <person name="Lutzoni F."/>
            <person name="Magnuson J."/>
            <person name="Mondo S."/>
            <person name="Nolan M."/>
            <person name="Ohm R."/>
            <person name="Pangilinan J."/>
            <person name="Park H.-J."/>
            <person name="Ramirez L."/>
            <person name="Alfaro M."/>
            <person name="Sun H."/>
            <person name="Tritt A."/>
            <person name="Yoshinaga Y."/>
            <person name="Zwiers L.-H."/>
            <person name="Turgeon B.G."/>
            <person name="Goodwin S.B."/>
            <person name="Spatafora J.W."/>
            <person name="Crous P.W."/>
            <person name="Grigoriev I.V."/>
        </authorList>
    </citation>
    <scope>NUCLEOTIDE SEQUENCE</scope>
    <source>
        <strain evidence="14 16">CBS 781.70</strain>
    </source>
</reference>
<evidence type="ECO:0000256" key="6">
    <source>
        <dbReference type="ARBA" id="ARBA00018236"/>
    </source>
</evidence>
<dbReference type="SUPFAM" id="SSF51182">
    <property type="entry name" value="RmlC-like cupins"/>
    <property type="match status" value="1"/>
</dbReference>
<dbReference type="EC" id="5.3.1.8" evidence="5"/>
<feature type="domain" description="Phosphomannose isomerase type I catalytic" evidence="13">
    <location>
        <begin position="6"/>
        <end position="152"/>
    </location>
</feature>
<dbReference type="CDD" id="cd07011">
    <property type="entry name" value="cupin_PMI_type_I_N"/>
    <property type="match status" value="1"/>
</dbReference>
<evidence type="ECO:0000256" key="12">
    <source>
        <dbReference type="PIRSR" id="PIRSR001480-2"/>
    </source>
</evidence>
<dbReference type="Proteomes" id="UP000504638">
    <property type="component" value="Unplaced"/>
</dbReference>
<dbReference type="AlphaFoldDB" id="A0A6G1FWA6"/>
<evidence type="ECO:0000313" key="16">
    <source>
        <dbReference type="RefSeq" id="XP_033531694.1"/>
    </source>
</evidence>
<evidence type="ECO:0000256" key="10">
    <source>
        <dbReference type="ARBA" id="ARBA00029741"/>
    </source>
</evidence>
<evidence type="ECO:0000256" key="7">
    <source>
        <dbReference type="ARBA" id="ARBA00022723"/>
    </source>
</evidence>
<dbReference type="RefSeq" id="XP_033531694.1">
    <property type="nucleotide sequence ID" value="XM_033676632.1"/>
</dbReference>
<reference evidence="16" key="2">
    <citation type="submission" date="2020-04" db="EMBL/GenBank/DDBJ databases">
        <authorList>
            <consortium name="NCBI Genome Project"/>
        </authorList>
    </citation>
    <scope>NUCLEOTIDE SEQUENCE</scope>
    <source>
        <strain evidence="16">CBS 781.70</strain>
    </source>
</reference>
<dbReference type="EMBL" id="ML975168">
    <property type="protein sequence ID" value="KAF1810063.1"/>
    <property type="molecule type" value="Genomic_DNA"/>
</dbReference>
<feature type="binding site" evidence="12">
    <location>
        <position position="108"/>
    </location>
    <ligand>
        <name>Zn(2+)</name>
        <dbReference type="ChEBI" id="CHEBI:29105"/>
    </ligand>
</feature>
<comment type="pathway">
    <text evidence="3">Nucleotide-sugar biosynthesis; GDP-alpha-D-mannose biosynthesis; alpha-D-mannose 1-phosphate from D-fructose 6-phosphate: step 1/2.</text>
</comment>
<dbReference type="GO" id="GO:0005975">
    <property type="term" value="P:carbohydrate metabolic process"/>
    <property type="evidence" value="ECO:0007669"/>
    <property type="project" value="InterPro"/>
</dbReference>
<dbReference type="GeneID" id="54417202"/>
<feature type="binding site" evidence="12">
    <location>
        <position position="262"/>
    </location>
    <ligand>
        <name>Zn(2+)</name>
        <dbReference type="ChEBI" id="CHEBI:29105"/>
    </ligand>
</feature>
<proteinExistence type="inferred from homology"/>
<dbReference type="GO" id="GO:0005829">
    <property type="term" value="C:cytosol"/>
    <property type="evidence" value="ECO:0007669"/>
    <property type="project" value="TreeGrafter"/>
</dbReference>
<sequence>MVESIIQLKCSCNTYSWGKKGHESLAARLCAKVPGTDFKIDDSKEYAEMWMGTYPTTPSYVLSSGENLQDLLNANKEKLIGKTVLEKYGADLPFLSKILSVAKALPLQLHPNKELASQLNKQNPEKFSDPNHKPEIAVALSDFELFVGFKPLKVISDLFRLDILKRFLPDGFKRDRFSDANLRLICSSLLKAPESVVEEVVRDLQSLSKEQLGQQAYMLDLLPRLREQYTSADNGILLALLCMNFMKLKAGEAVYVPQDSVHAYLSGDIVECMARSDNVLNTGFCPAADRDSVDVFTDTLSFSPHEADAAILATKESEKGSGKTIVYAAEFSVLCTSLKAGEAEKVKEIEGPSILWVTSGAGSLIANSEEKDLQEGGIFFIAQGVPVEFTANDKEALVAYRAYAE</sequence>
<evidence type="ECO:0000256" key="8">
    <source>
        <dbReference type="ARBA" id="ARBA00022833"/>
    </source>
</evidence>
<organism evidence="14">
    <name type="scientific">Eremomyces bilateralis CBS 781.70</name>
    <dbReference type="NCBI Taxonomy" id="1392243"/>
    <lineage>
        <taxon>Eukaryota</taxon>
        <taxon>Fungi</taxon>
        <taxon>Dikarya</taxon>
        <taxon>Ascomycota</taxon>
        <taxon>Pezizomycotina</taxon>
        <taxon>Dothideomycetes</taxon>
        <taxon>Dothideomycetes incertae sedis</taxon>
        <taxon>Eremomycetales</taxon>
        <taxon>Eremomycetaceae</taxon>
        <taxon>Eremomyces</taxon>
    </lineage>
</organism>
<comment type="similarity">
    <text evidence="4">Belongs to the mannose-6-phosphate isomerase type 1 family.</text>
</comment>
<comment type="cofactor">
    <cofactor evidence="12">
        <name>Zn(2+)</name>
        <dbReference type="ChEBI" id="CHEBI:29105"/>
    </cofactor>
    <text evidence="12">Binds 1 zinc ion per subunit.</text>
</comment>
<feature type="binding site" evidence="12">
    <location>
        <position position="110"/>
    </location>
    <ligand>
        <name>Zn(2+)</name>
        <dbReference type="ChEBI" id="CHEBI:29105"/>
    </ligand>
</feature>
<keyword evidence="9 14" id="KW-0413">Isomerase</keyword>
<accession>A0A6G1FWA6</accession>
<keyword evidence="15" id="KW-1185">Reference proteome</keyword>
<evidence type="ECO:0000313" key="14">
    <source>
        <dbReference type="EMBL" id="KAF1810063.1"/>
    </source>
</evidence>
<dbReference type="NCBIfam" id="TIGR00218">
    <property type="entry name" value="manA"/>
    <property type="match status" value="1"/>
</dbReference>
<evidence type="ECO:0000259" key="13">
    <source>
        <dbReference type="Pfam" id="PF20511"/>
    </source>
</evidence>
<comment type="catalytic activity">
    <reaction evidence="1">
        <text>D-mannose 6-phosphate = D-fructose 6-phosphate</text>
        <dbReference type="Rhea" id="RHEA:12356"/>
        <dbReference type="ChEBI" id="CHEBI:58735"/>
        <dbReference type="ChEBI" id="CHEBI:61527"/>
        <dbReference type="EC" id="5.3.1.8"/>
    </reaction>
</comment>
<dbReference type="InterPro" id="IPR016305">
    <property type="entry name" value="Mannose-6-P_Isomerase"/>
</dbReference>
<evidence type="ECO:0000256" key="5">
    <source>
        <dbReference type="ARBA" id="ARBA00011956"/>
    </source>
</evidence>
<dbReference type="InterPro" id="IPR014710">
    <property type="entry name" value="RmlC-like_jellyroll"/>
</dbReference>
<evidence type="ECO:0000256" key="2">
    <source>
        <dbReference type="ARBA" id="ARBA00002564"/>
    </source>
</evidence>
<dbReference type="InterPro" id="IPR001250">
    <property type="entry name" value="Man6P_Isoase-1"/>
</dbReference>
<evidence type="ECO:0000256" key="9">
    <source>
        <dbReference type="ARBA" id="ARBA00023235"/>
    </source>
</evidence>
<comment type="function">
    <text evidence="2">Involved in the synthesis of the GDP-mannose and dolichol-phosphate-mannose required for a number of critical mannosyl transfer reactions.</text>
</comment>
<name>A0A6G1FWA6_9PEZI</name>
<feature type="binding site" evidence="12">
    <location>
        <position position="135"/>
    </location>
    <ligand>
        <name>Zn(2+)</name>
        <dbReference type="ChEBI" id="CHEBI:29105"/>
    </ligand>
</feature>
<protein>
    <recommendedName>
        <fullName evidence="6">Mannose-6-phosphate isomerase</fullName>
        <ecNumber evidence="5">5.3.1.8</ecNumber>
    </recommendedName>
    <alternativeName>
        <fullName evidence="10">Phosphohexomutase</fullName>
    </alternativeName>
    <alternativeName>
        <fullName evidence="11">Phosphomannose isomerase</fullName>
    </alternativeName>
</protein>
<gene>
    <name evidence="14 16" type="ORF">P152DRAFT_401942</name>
</gene>
<dbReference type="InterPro" id="IPR046457">
    <property type="entry name" value="PMI_typeI_cat"/>
</dbReference>
<keyword evidence="7 12" id="KW-0479">Metal-binding</keyword>
<evidence type="ECO:0000256" key="3">
    <source>
        <dbReference type="ARBA" id="ARBA00004666"/>
    </source>
</evidence>
<dbReference type="PIRSF" id="PIRSF001480">
    <property type="entry name" value="Mannose-6-phosphate_isomerase"/>
    <property type="match status" value="1"/>
</dbReference>
<evidence type="ECO:0000256" key="1">
    <source>
        <dbReference type="ARBA" id="ARBA00000757"/>
    </source>
</evidence>
<dbReference type="GO" id="GO:0004476">
    <property type="term" value="F:mannose-6-phosphate isomerase activity"/>
    <property type="evidence" value="ECO:0007669"/>
    <property type="project" value="UniProtKB-EC"/>
</dbReference>
<dbReference type="Pfam" id="PF20511">
    <property type="entry name" value="PMI_typeI_cat"/>
    <property type="match status" value="1"/>
</dbReference>
<dbReference type="GO" id="GO:0009298">
    <property type="term" value="P:GDP-mannose biosynthetic process"/>
    <property type="evidence" value="ECO:0007669"/>
    <property type="project" value="UniProtKB-UniPathway"/>
</dbReference>
<dbReference type="PANTHER" id="PTHR10309">
    <property type="entry name" value="MANNOSE-6-PHOSPHATE ISOMERASE"/>
    <property type="match status" value="1"/>
</dbReference>
<dbReference type="PANTHER" id="PTHR10309:SF4">
    <property type="entry name" value="MANNOSE-6-PHOSPHATE ISOMERASE"/>
    <property type="match status" value="1"/>
</dbReference>
<dbReference type="Gene3D" id="2.60.120.10">
    <property type="entry name" value="Jelly Rolls"/>
    <property type="match status" value="2"/>
</dbReference>